<organism evidence="2 3">
    <name type="scientific">Candidatus Enterococcus moelleringii</name>
    <dbReference type="NCBI Taxonomy" id="2815325"/>
    <lineage>
        <taxon>Bacteria</taxon>
        <taxon>Bacillati</taxon>
        <taxon>Bacillota</taxon>
        <taxon>Bacilli</taxon>
        <taxon>Lactobacillales</taxon>
        <taxon>Enterococcaceae</taxon>
        <taxon>Enterococcus</taxon>
    </lineage>
</organism>
<sequence>MQGIWMQRLLKLYQKYAQFMRGRYGRWDTLNKVLVITGLVVSLFSRWIPYYIGDLLVIALVGLALYRFLSKRIYPRSNENQKFSQIITKIKQRDFKIDRTYRQFKCPSCKQKMRAPRGKGKIKVTCKNCHTQFIKKV</sequence>
<proteinExistence type="predicted"/>
<dbReference type="Proteomes" id="UP000664601">
    <property type="component" value="Unassembled WGS sequence"/>
</dbReference>
<evidence type="ECO:0000313" key="3">
    <source>
        <dbReference type="Proteomes" id="UP000664601"/>
    </source>
</evidence>
<dbReference type="RefSeq" id="WP_207672425.1">
    <property type="nucleotide sequence ID" value="NZ_JAFREM010000008.1"/>
</dbReference>
<gene>
    <name evidence="2" type="ORF">JZO70_04885</name>
</gene>
<protein>
    <recommendedName>
        <fullName evidence="4">Zn-finger containing protein</fullName>
    </recommendedName>
</protein>
<keyword evidence="3" id="KW-1185">Reference proteome</keyword>
<accession>A0ABS3L7A0</accession>
<keyword evidence="1" id="KW-1133">Transmembrane helix</keyword>
<keyword evidence="1" id="KW-0472">Membrane</keyword>
<name>A0ABS3L7A0_9ENTE</name>
<evidence type="ECO:0000313" key="2">
    <source>
        <dbReference type="EMBL" id="MBO1305483.1"/>
    </source>
</evidence>
<evidence type="ECO:0008006" key="4">
    <source>
        <dbReference type="Google" id="ProtNLM"/>
    </source>
</evidence>
<feature type="transmembrane region" description="Helical" evidence="1">
    <location>
        <begin position="51"/>
        <end position="69"/>
    </location>
</feature>
<comment type="caution">
    <text evidence="2">The sequence shown here is derived from an EMBL/GenBank/DDBJ whole genome shotgun (WGS) entry which is preliminary data.</text>
</comment>
<evidence type="ECO:0000256" key="1">
    <source>
        <dbReference type="SAM" id="Phobius"/>
    </source>
</evidence>
<reference evidence="2 3" key="1">
    <citation type="submission" date="2021-03" db="EMBL/GenBank/DDBJ databases">
        <title>Enterococcal diversity collection.</title>
        <authorList>
            <person name="Gilmore M.S."/>
            <person name="Schwartzman J."/>
            <person name="Van Tyne D."/>
            <person name="Martin M."/>
            <person name="Earl A.M."/>
            <person name="Manson A.L."/>
            <person name="Straub T."/>
            <person name="Salamzade R."/>
            <person name="Saavedra J."/>
            <person name="Lebreton F."/>
            <person name="Prichula J."/>
            <person name="Schaufler K."/>
            <person name="Gaca A."/>
            <person name="Sgardioli B."/>
            <person name="Wagenaar J."/>
            <person name="Strong T."/>
        </authorList>
    </citation>
    <scope>NUCLEOTIDE SEQUENCE [LARGE SCALE GENOMIC DNA]</scope>
    <source>
        <strain evidence="2 3">669A</strain>
    </source>
</reference>
<keyword evidence="1" id="KW-0812">Transmembrane</keyword>
<dbReference type="EMBL" id="JAFREM010000008">
    <property type="protein sequence ID" value="MBO1305483.1"/>
    <property type="molecule type" value="Genomic_DNA"/>
</dbReference>